<dbReference type="InterPro" id="IPR011528">
    <property type="entry name" value="NERD"/>
</dbReference>
<name>A0A8B5Y632_BACLI</name>
<evidence type="ECO:0000313" key="6">
    <source>
        <dbReference type="Proteomes" id="UP000595038"/>
    </source>
</evidence>
<dbReference type="RefSeq" id="WP_003182600.1">
    <property type="nucleotide sequence ID" value="NZ_BEXU01000031.1"/>
</dbReference>
<sequence length="321" mass="37846">MSTLAIIVLLGFSGYMIWKLKETKKIHQNNLERELKNLEQTYQDHLVQAHKEASAALQQAEVMNINQKNEFLNENDFLKNKIVKMDEYINNLKKYSRNSGEVITHTILTELKEKLISEGKINENEMVIMGNVFVPYEENGETKTRQIDHLVILPSDIYIIETKYWRGTVIHGINRKNAESIANDFSFVFEQLFPKANSDTEKTIIFMKNSNIDKDSEQKNSINISYYDNPRNQVMDTMYKLRNFLITYNNKFNYVEPIVYFGYPEDKENRVIDYSTKDKNRFTSKASLCEYFKNEVLKPAKYTVDEIQQIKRIMQKVNYLS</sequence>
<gene>
    <name evidence="4" type="ORF">CHCC16736_2237</name>
    <name evidence="3" type="ORF">I6G80_15600</name>
</gene>
<dbReference type="EMBL" id="NILC01000033">
    <property type="protein sequence ID" value="TWL20953.1"/>
    <property type="molecule type" value="Genomic_DNA"/>
</dbReference>
<organism evidence="4 5">
    <name type="scientific">Bacillus licheniformis</name>
    <dbReference type="NCBI Taxonomy" id="1402"/>
    <lineage>
        <taxon>Bacteria</taxon>
        <taxon>Bacillati</taxon>
        <taxon>Bacillota</taxon>
        <taxon>Bacilli</taxon>
        <taxon>Bacillales</taxon>
        <taxon>Bacillaceae</taxon>
        <taxon>Bacillus</taxon>
    </lineage>
</organism>
<feature type="coiled-coil region" evidence="1">
    <location>
        <begin position="21"/>
        <end position="98"/>
    </location>
</feature>
<dbReference type="AlphaFoldDB" id="A0A8B5Y632"/>
<feature type="domain" description="NERD" evidence="2">
    <location>
        <begin position="122"/>
        <end position="194"/>
    </location>
</feature>
<accession>A0A8B5Y632</accession>
<dbReference type="EMBL" id="CP065647">
    <property type="protein sequence ID" value="QPR71258.1"/>
    <property type="molecule type" value="Genomic_DNA"/>
</dbReference>
<evidence type="ECO:0000256" key="1">
    <source>
        <dbReference type="SAM" id="Coils"/>
    </source>
</evidence>
<reference evidence="3 6" key="2">
    <citation type="submission" date="2020-12" db="EMBL/GenBank/DDBJ databases">
        <title>FDA dAtabase for Regulatory Grade micrObial Sequences (FDA-ARGOS): Supporting development and validation of Infectious Disease Dx tests.</title>
        <authorList>
            <person name="Nelson B."/>
            <person name="Plummer A."/>
            <person name="Tallon L."/>
            <person name="Sadzewicz L."/>
            <person name="Zhao X."/>
            <person name="Boylan J."/>
            <person name="Ott S."/>
            <person name="Bowen H."/>
            <person name="Vavikolanu K."/>
            <person name="Mehta A."/>
            <person name="Aluvathingal J."/>
            <person name="Nadendla S."/>
            <person name="Myers T."/>
            <person name="Yan Y."/>
            <person name="Sichtig H."/>
        </authorList>
    </citation>
    <scope>NUCLEOTIDE SEQUENCE [LARGE SCALE GENOMIC DNA]</scope>
    <source>
        <strain evidence="3 6">FDAARGOS_923</strain>
    </source>
</reference>
<keyword evidence="1" id="KW-0175">Coiled coil</keyword>
<dbReference type="Proteomes" id="UP000595038">
    <property type="component" value="Chromosome"/>
</dbReference>
<evidence type="ECO:0000313" key="5">
    <source>
        <dbReference type="Proteomes" id="UP000435910"/>
    </source>
</evidence>
<protein>
    <submittedName>
        <fullName evidence="3">NERD domain-containing protein</fullName>
    </submittedName>
</protein>
<evidence type="ECO:0000313" key="4">
    <source>
        <dbReference type="EMBL" id="TWL20953.1"/>
    </source>
</evidence>
<dbReference type="Pfam" id="PF08378">
    <property type="entry name" value="NERD"/>
    <property type="match status" value="1"/>
</dbReference>
<proteinExistence type="predicted"/>
<evidence type="ECO:0000259" key="2">
    <source>
        <dbReference type="Pfam" id="PF08378"/>
    </source>
</evidence>
<evidence type="ECO:0000313" key="3">
    <source>
        <dbReference type="EMBL" id="QPR71258.1"/>
    </source>
</evidence>
<reference evidence="4 5" key="1">
    <citation type="submission" date="2019-06" db="EMBL/GenBank/DDBJ databases">
        <title>Genome sequence analysis of &gt;100 Bacillus licheniformis strains suggests intrinsic resistance to this species.</title>
        <authorList>
            <person name="Wels M."/>
            <person name="Siezen R.J."/>
            <person name="Johansen E."/>
            <person name="Stuer-Lauridsen B."/>
            <person name="Bjerre K."/>
            <person name="Nielsen B.K.K."/>
        </authorList>
    </citation>
    <scope>NUCLEOTIDE SEQUENCE [LARGE SCALE GENOMIC DNA]</scope>
    <source>
        <strain evidence="4 5">BAC-16736</strain>
    </source>
</reference>
<dbReference type="Proteomes" id="UP000435910">
    <property type="component" value="Unassembled WGS sequence"/>
</dbReference>